<reference evidence="2 3" key="1">
    <citation type="submission" date="2023-11" db="EMBL/GenBank/DDBJ databases">
        <title>An acidophilic fungus is an integral part of prey digestion in a carnivorous sundew plant.</title>
        <authorList>
            <person name="Tsai I.J."/>
        </authorList>
    </citation>
    <scope>NUCLEOTIDE SEQUENCE [LARGE SCALE GENOMIC DNA]</scope>
    <source>
        <strain evidence="2">169a</strain>
    </source>
</reference>
<evidence type="ECO:0000259" key="1">
    <source>
        <dbReference type="Pfam" id="PF00646"/>
    </source>
</evidence>
<dbReference type="Proteomes" id="UP001303373">
    <property type="component" value="Chromosome 1"/>
</dbReference>
<evidence type="ECO:0000313" key="3">
    <source>
        <dbReference type="Proteomes" id="UP001303373"/>
    </source>
</evidence>
<organism evidence="2 3">
    <name type="scientific">Acrodontium crateriforme</name>
    <dbReference type="NCBI Taxonomy" id="150365"/>
    <lineage>
        <taxon>Eukaryota</taxon>
        <taxon>Fungi</taxon>
        <taxon>Dikarya</taxon>
        <taxon>Ascomycota</taxon>
        <taxon>Pezizomycotina</taxon>
        <taxon>Dothideomycetes</taxon>
        <taxon>Dothideomycetidae</taxon>
        <taxon>Mycosphaerellales</taxon>
        <taxon>Teratosphaeriaceae</taxon>
        <taxon>Acrodontium</taxon>
    </lineage>
</organism>
<gene>
    <name evidence="2" type="ORF">R9X50_00073600</name>
</gene>
<dbReference type="InterPro" id="IPR001810">
    <property type="entry name" value="F-box_dom"/>
</dbReference>
<evidence type="ECO:0000313" key="2">
    <source>
        <dbReference type="EMBL" id="WPG97953.1"/>
    </source>
</evidence>
<dbReference type="EMBL" id="CP138580">
    <property type="protein sequence ID" value="WPG97953.1"/>
    <property type="molecule type" value="Genomic_DNA"/>
</dbReference>
<accession>A0AAQ3LY45</accession>
<protein>
    <recommendedName>
        <fullName evidence="1">F-box domain-containing protein</fullName>
    </recommendedName>
</protein>
<dbReference type="SUPFAM" id="SSF81383">
    <property type="entry name" value="F-box domain"/>
    <property type="match status" value="1"/>
</dbReference>
<dbReference type="Pfam" id="PF00646">
    <property type="entry name" value="F-box"/>
    <property type="match status" value="1"/>
</dbReference>
<dbReference type="AlphaFoldDB" id="A0AAQ3LY45"/>
<dbReference type="InterPro" id="IPR036047">
    <property type="entry name" value="F-box-like_dom_sf"/>
</dbReference>
<name>A0AAQ3LY45_9PEZI</name>
<sequence>MKADAVSSDSWRRSKRKTQMAAVRTVLADNQTMTLALRTLSSVTEDLSNRATKRIEPDLLRRLDEAKASIEASAAGFNHYLSLSIATRFFNERHSLETPDMVHRHALWEVRDVVEMILLKLPVDKLLETRLVCKSLRDVIASSTALQMKLHLKPDPKSLLELPFSVSSVREKHRTLKFSCDEDHGQVYHPPTYQPVRPSSRHLALYACVYRDISQIGDMYKSMLVCQPPIYELGAAPLCCRSITASINLPTGYIDVPARPSTKIAAATGLTVGHLIAAAQEIQKEHAHCPFAEEHMHTSDGIVHPQVQFFGWVELREDDPALQSLGLEIPADEALNFPAGNFDTSTSTSDVMRRYIAAKRAALTTGRTVPTYSDFLAGEDPVPSEAETDE</sequence>
<proteinExistence type="predicted"/>
<feature type="domain" description="F-box" evidence="1">
    <location>
        <begin position="112"/>
        <end position="142"/>
    </location>
</feature>
<keyword evidence="3" id="KW-1185">Reference proteome</keyword>